<sequence>MTTPDKIVLTFNEVRVFPHATPQSLGLSDKVKLAAYSKEHFELTQTQKKRRLKKELGECLEEQIPALTIRLKHKDKDVEHLRVKKTTKLKRIVETYRHQKTIDSTVPIELCFDGVKLNPELTLEETEIEDGDLVFVAFENPT</sequence>
<feature type="domain" description="Rad60/SUMO-like" evidence="1">
    <location>
        <begin position="68"/>
        <end position="134"/>
    </location>
</feature>
<dbReference type="InterPro" id="IPR029071">
    <property type="entry name" value="Ubiquitin-like_domsf"/>
</dbReference>
<name>A0A1Y1Y2K4_9FUNG</name>
<dbReference type="Gene3D" id="3.10.20.90">
    <property type="entry name" value="Phosphatidylinositol 3-kinase Catalytic Subunit, Chain A, domain 1"/>
    <property type="match status" value="1"/>
</dbReference>
<dbReference type="OrthoDB" id="3365399at2759"/>
<organism evidence="2 3">
    <name type="scientific">Basidiobolus meristosporus CBS 931.73</name>
    <dbReference type="NCBI Taxonomy" id="1314790"/>
    <lineage>
        <taxon>Eukaryota</taxon>
        <taxon>Fungi</taxon>
        <taxon>Fungi incertae sedis</taxon>
        <taxon>Zoopagomycota</taxon>
        <taxon>Entomophthoromycotina</taxon>
        <taxon>Basidiobolomycetes</taxon>
        <taxon>Basidiobolales</taxon>
        <taxon>Basidiobolaceae</taxon>
        <taxon>Basidiobolus</taxon>
    </lineage>
</organism>
<accession>A0A1Y1Y2K4</accession>
<dbReference type="EMBL" id="MCFE01000286">
    <property type="protein sequence ID" value="ORX92247.1"/>
    <property type="molecule type" value="Genomic_DNA"/>
</dbReference>
<dbReference type="Pfam" id="PF11976">
    <property type="entry name" value="Rad60-SLD"/>
    <property type="match status" value="1"/>
</dbReference>
<evidence type="ECO:0000313" key="3">
    <source>
        <dbReference type="Proteomes" id="UP000193498"/>
    </source>
</evidence>
<evidence type="ECO:0000259" key="1">
    <source>
        <dbReference type="Pfam" id="PF11976"/>
    </source>
</evidence>
<reference evidence="2 3" key="1">
    <citation type="submission" date="2016-07" db="EMBL/GenBank/DDBJ databases">
        <title>Pervasive Adenine N6-methylation of Active Genes in Fungi.</title>
        <authorList>
            <consortium name="DOE Joint Genome Institute"/>
            <person name="Mondo S.J."/>
            <person name="Dannebaum R.O."/>
            <person name="Kuo R.C."/>
            <person name="Labutti K."/>
            <person name="Haridas S."/>
            <person name="Kuo A."/>
            <person name="Salamov A."/>
            <person name="Ahrendt S.R."/>
            <person name="Lipzen A."/>
            <person name="Sullivan W."/>
            <person name="Andreopoulos W.B."/>
            <person name="Clum A."/>
            <person name="Lindquist E."/>
            <person name="Daum C."/>
            <person name="Ramamoorthy G.K."/>
            <person name="Gryganskyi A."/>
            <person name="Culley D."/>
            <person name="Magnuson J.K."/>
            <person name="James T.Y."/>
            <person name="O'Malley M.A."/>
            <person name="Stajich J.E."/>
            <person name="Spatafora J.W."/>
            <person name="Visel A."/>
            <person name="Grigoriev I.V."/>
        </authorList>
    </citation>
    <scope>NUCLEOTIDE SEQUENCE [LARGE SCALE GENOMIC DNA]</scope>
    <source>
        <strain evidence="2 3">CBS 931.73</strain>
    </source>
</reference>
<dbReference type="InParanoid" id="A0A1Y1Y2K4"/>
<dbReference type="PANTHER" id="PTHR10562">
    <property type="entry name" value="SMALL UBIQUITIN-RELATED MODIFIER"/>
    <property type="match status" value="1"/>
</dbReference>
<protein>
    <recommendedName>
        <fullName evidence="1">Rad60/SUMO-like domain-containing protein</fullName>
    </recommendedName>
</protein>
<gene>
    <name evidence="2" type="ORF">K493DRAFT_354726</name>
</gene>
<evidence type="ECO:0000313" key="2">
    <source>
        <dbReference type="EMBL" id="ORX92247.1"/>
    </source>
</evidence>
<dbReference type="Proteomes" id="UP000193498">
    <property type="component" value="Unassembled WGS sequence"/>
</dbReference>
<comment type="caution">
    <text evidence="2">The sequence shown here is derived from an EMBL/GenBank/DDBJ whole genome shotgun (WGS) entry which is preliminary data.</text>
</comment>
<proteinExistence type="predicted"/>
<keyword evidence="3" id="KW-1185">Reference proteome</keyword>
<dbReference type="AlphaFoldDB" id="A0A1Y1Y2K4"/>
<dbReference type="InterPro" id="IPR022617">
    <property type="entry name" value="Rad60/SUMO-like_dom"/>
</dbReference>
<dbReference type="SUPFAM" id="SSF54236">
    <property type="entry name" value="Ubiquitin-like"/>
    <property type="match status" value="1"/>
</dbReference>